<sequence length="107" mass="11744">MRAEKRLDGATAIAVPGRCWLTRQLKSLDHAKTEAMGGRMPLISRGTRGDMQRLMQWHVTAAPVRQPPSSPLGVVYPLFIHLERKSAICIPVPRSVSNGTNDIVLGC</sequence>
<proteinExistence type="predicted"/>
<accession>A0A9N7W3E6</accession>
<organism evidence="1 2">
    <name type="scientific">Pleuronectes platessa</name>
    <name type="common">European plaice</name>
    <dbReference type="NCBI Taxonomy" id="8262"/>
    <lineage>
        <taxon>Eukaryota</taxon>
        <taxon>Metazoa</taxon>
        <taxon>Chordata</taxon>
        <taxon>Craniata</taxon>
        <taxon>Vertebrata</taxon>
        <taxon>Euteleostomi</taxon>
        <taxon>Actinopterygii</taxon>
        <taxon>Neopterygii</taxon>
        <taxon>Teleostei</taxon>
        <taxon>Neoteleostei</taxon>
        <taxon>Acanthomorphata</taxon>
        <taxon>Carangaria</taxon>
        <taxon>Pleuronectiformes</taxon>
        <taxon>Pleuronectoidei</taxon>
        <taxon>Pleuronectidae</taxon>
        <taxon>Pleuronectes</taxon>
    </lineage>
</organism>
<evidence type="ECO:0000313" key="2">
    <source>
        <dbReference type="Proteomes" id="UP001153269"/>
    </source>
</evidence>
<keyword evidence="2" id="KW-1185">Reference proteome</keyword>
<dbReference type="EMBL" id="CADEAL010004430">
    <property type="protein sequence ID" value="CAB1459415.1"/>
    <property type="molecule type" value="Genomic_DNA"/>
</dbReference>
<dbReference type="AlphaFoldDB" id="A0A9N7W3E6"/>
<name>A0A9N7W3E6_PLEPL</name>
<reference evidence="1" key="1">
    <citation type="submission" date="2020-03" db="EMBL/GenBank/DDBJ databases">
        <authorList>
            <person name="Weist P."/>
        </authorList>
    </citation>
    <scope>NUCLEOTIDE SEQUENCE</scope>
</reference>
<evidence type="ECO:0000313" key="1">
    <source>
        <dbReference type="EMBL" id="CAB1459415.1"/>
    </source>
</evidence>
<gene>
    <name evidence="1" type="ORF">PLEPLA_LOCUS47252</name>
</gene>
<comment type="caution">
    <text evidence="1">The sequence shown here is derived from an EMBL/GenBank/DDBJ whole genome shotgun (WGS) entry which is preliminary data.</text>
</comment>
<dbReference type="Proteomes" id="UP001153269">
    <property type="component" value="Unassembled WGS sequence"/>
</dbReference>
<protein>
    <submittedName>
        <fullName evidence="1">Uncharacterized protein</fullName>
    </submittedName>
</protein>